<dbReference type="FunFam" id="3.40.250.10:FF:000008">
    <property type="entry name" value="Sulfurtransferase"/>
    <property type="match status" value="1"/>
</dbReference>
<accession>A0A8C5N5G5</accession>
<dbReference type="Ensembl" id="ENSLLET00000023366.1">
    <property type="protein sequence ID" value="ENSLLEP00000022500.1"/>
    <property type="gene ID" value="ENSLLEG00000014256.1"/>
</dbReference>
<name>A0A8C5N5G5_9ANUR</name>
<organism evidence="6 7">
    <name type="scientific">Leptobrachium leishanense</name>
    <name type="common">Leishan spiny toad</name>
    <dbReference type="NCBI Taxonomy" id="445787"/>
    <lineage>
        <taxon>Eukaryota</taxon>
        <taxon>Metazoa</taxon>
        <taxon>Chordata</taxon>
        <taxon>Craniata</taxon>
        <taxon>Vertebrata</taxon>
        <taxon>Euteleostomi</taxon>
        <taxon>Amphibia</taxon>
        <taxon>Batrachia</taxon>
        <taxon>Anura</taxon>
        <taxon>Pelobatoidea</taxon>
        <taxon>Megophryidae</taxon>
        <taxon>Leptobrachium</taxon>
    </lineage>
</organism>
<dbReference type="AlphaFoldDB" id="A0A8C5N5G5"/>
<proteinExistence type="predicted"/>
<comment type="subcellular location">
    <subcellularLocation>
        <location evidence="1">Mitochondrion</location>
    </subcellularLocation>
</comment>
<keyword evidence="3" id="KW-0677">Repeat</keyword>
<evidence type="ECO:0000256" key="2">
    <source>
        <dbReference type="ARBA" id="ARBA00022679"/>
    </source>
</evidence>
<keyword evidence="7" id="KW-1185">Reference proteome</keyword>
<dbReference type="OrthoDB" id="270167at2759"/>
<dbReference type="GeneTree" id="ENSGT00510000046773"/>
<reference evidence="6" key="2">
    <citation type="submission" date="2025-09" db="UniProtKB">
        <authorList>
            <consortium name="Ensembl"/>
        </authorList>
    </citation>
    <scope>IDENTIFICATION</scope>
</reference>
<dbReference type="Gene3D" id="3.40.250.10">
    <property type="entry name" value="Rhodanese-like domain"/>
    <property type="match status" value="2"/>
</dbReference>
<reference evidence="6" key="1">
    <citation type="submission" date="2025-08" db="UniProtKB">
        <authorList>
            <consortium name="Ensembl"/>
        </authorList>
    </citation>
    <scope>IDENTIFICATION</scope>
</reference>
<dbReference type="CDD" id="cd01448">
    <property type="entry name" value="TST_Repeat_1"/>
    <property type="match status" value="1"/>
</dbReference>
<keyword evidence="2" id="KW-0808">Transferase</keyword>
<dbReference type="Proteomes" id="UP000694569">
    <property type="component" value="Unplaced"/>
</dbReference>
<evidence type="ECO:0000313" key="7">
    <source>
        <dbReference type="Proteomes" id="UP000694569"/>
    </source>
</evidence>
<dbReference type="SUPFAM" id="SSF52821">
    <property type="entry name" value="Rhodanese/Cell cycle control phosphatase"/>
    <property type="match status" value="2"/>
</dbReference>
<dbReference type="Pfam" id="PF00581">
    <property type="entry name" value="Rhodanese"/>
    <property type="match status" value="2"/>
</dbReference>
<evidence type="ECO:0000256" key="4">
    <source>
        <dbReference type="ARBA" id="ARBA00023128"/>
    </source>
</evidence>
<dbReference type="GO" id="GO:0004792">
    <property type="term" value="F:thiosulfate-cyanide sulfurtransferase activity"/>
    <property type="evidence" value="ECO:0007669"/>
    <property type="project" value="TreeGrafter"/>
</dbReference>
<evidence type="ECO:0000259" key="5">
    <source>
        <dbReference type="PROSITE" id="PS50206"/>
    </source>
</evidence>
<protein>
    <recommendedName>
        <fullName evidence="5">Rhodanese domain-containing protein</fullName>
    </recommendedName>
</protein>
<dbReference type="InterPro" id="IPR036873">
    <property type="entry name" value="Rhodanese-like_dom_sf"/>
</dbReference>
<dbReference type="PANTHER" id="PTHR11364">
    <property type="entry name" value="THIOSULFATE SULFERTANSFERASE"/>
    <property type="match status" value="1"/>
</dbReference>
<feature type="domain" description="Rhodanese" evidence="5">
    <location>
        <begin position="170"/>
        <end position="284"/>
    </location>
</feature>
<evidence type="ECO:0000313" key="6">
    <source>
        <dbReference type="Ensembl" id="ENSLLEP00000022500.1"/>
    </source>
</evidence>
<feature type="domain" description="Rhodanese" evidence="5">
    <location>
        <begin position="22"/>
        <end position="140"/>
    </location>
</feature>
<evidence type="ECO:0000256" key="3">
    <source>
        <dbReference type="ARBA" id="ARBA00022737"/>
    </source>
</evidence>
<dbReference type="SMART" id="SM00450">
    <property type="entry name" value="RHOD"/>
    <property type="match status" value="2"/>
</dbReference>
<dbReference type="CDD" id="cd01449">
    <property type="entry name" value="TST_Repeat_2"/>
    <property type="match status" value="1"/>
</dbReference>
<dbReference type="GO" id="GO:0005739">
    <property type="term" value="C:mitochondrion"/>
    <property type="evidence" value="ECO:0007669"/>
    <property type="project" value="UniProtKB-SubCell"/>
</dbReference>
<dbReference type="PROSITE" id="PS50206">
    <property type="entry name" value="RHODANESE_3"/>
    <property type="match status" value="2"/>
</dbReference>
<dbReference type="FunFam" id="3.40.250.10:FF:000001">
    <property type="entry name" value="Sulfurtransferase"/>
    <property type="match status" value="1"/>
</dbReference>
<keyword evidence="4" id="KW-0496">Mitochondrion</keyword>
<evidence type="ECO:0000256" key="1">
    <source>
        <dbReference type="ARBA" id="ARBA00004173"/>
    </source>
</evidence>
<dbReference type="InterPro" id="IPR045078">
    <property type="entry name" value="TST/MPST-like"/>
</dbReference>
<dbReference type="InterPro" id="IPR001763">
    <property type="entry name" value="Rhodanese-like_dom"/>
</dbReference>
<dbReference type="PANTHER" id="PTHR11364:SF6">
    <property type="entry name" value="THIOSULFATE SULFURTRANSFERASE"/>
    <property type="match status" value="1"/>
</dbReference>
<sequence length="289" mass="32120">MGSQVLCRALVSAAWLSGAIRTRPAVRVIDSSWYTPGGRDARKEFAERHIPVASFFDLDQCSDQASPYGMMLPSESQFAKYVGSIGISNQSHVVVYDSDSAGMMYAPRVWWMFRLFGHSRVSVLDGGLQNWVRQGLPVTSEVTEVKPQAFQTRLNRSLLKTFEEVQENLTSKRFQLVDARGAARYRGPEPKPGAGPGPGHIPGSLNLAFSSLLTKDGCKKPVPELRKLFEEKGVDLNKPMTATCHRGVTACHLAVAAYLLGKEDMAVYDGSWSEWFHRAKPEHKVYEKI</sequence>